<evidence type="ECO:0000256" key="2">
    <source>
        <dbReference type="ARBA" id="ARBA00023015"/>
    </source>
</evidence>
<evidence type="ECO:0000256" key="5">
    <source>
        <dbReference type="SAM" id="MobiDB-lite"/>
    </source>
</evidence>
<evidence type="ECO:0000256" key="1">
    <source>
        <dbReference type="ARBA" id="ARBA00022491"/>
    </source>
</evidence>
<keyword evidence="8" id="KW-1185">Reference proteome</keyword>
<feature type="domain" description="HTH merR-type" evidence="6">
    <location>
        <begin position="1"/>
        <end position="68"/>
    </location>
</feature>
<dbReference type="GO" id="GO:0003677">
    <property type="term" value="F:DNA binding"/>
    <property type="evidence" value="ECO:0007669"/>
    <property type="project" value="UniProtKB-KW"/>
</dbReference>
<dbReference type="PRINTS" id="PR00040">
    <property type="entry name" value="HTHMERR"/>
</dbReference>
<keyword evidence="1" id="KW-0678">Repressor</keyword>
<dbReference type="SUPFAM" id="SSF46955">
    <property type="entry name" value="Putative DNA-binding domain"/>
    <property type="match status" value="1"/>
</dbReference>
<keyword evidence="4" id="KW-0804">Transcription</keyword>
<dbReference type="InterPro" id="IPR000551">
    <property type="entry name" value="MerR-type_HTH_dom"/>
</dbReference>
<dbReference type="PANTHER" id="PTHR30204:SF69">
    <property type="entry name" value="MERR-FAMILY TRANSCRIPTIONAL REGULATOR"/>
    <property type="match status" value="1"/>
</dbReference>
<dbReference type="GO" id="GO:0003700">
    <property type="term" value="F:DNA-binding transcription factor activity"/>
    <property type="evidence" value="ECO:0007669"/>
    <property type="project" value="InterPro"/>
</dbReference>
<proteinExistence type="predicted"/>
<dbReference type="EMBL" id="FNVT01000017">
    <property type="protein sequence ID" value="SEH00765.1"/>
    <property type="molecule type" value="Genomic_DNA"/>
</dbReference>
<organism evidence="7 8">
    <name type="scientific">Nonomuraea solani</name>
    <dbReference type="NCBI Taxonomy" id="1144553"/>
    <lineage>
        <taxon>Bacteria</taxon>
        <taxon>Bacillati</taxon>
        <taxon>Actinomycetota</taxon>
        <taxon>Actinomycetes</taxon>
        <taxon>Streptosporangiales</taxon>
        <taxon>Streptosporangiaceae</taxon>
        <taxon>Nonomuraea</taxon>
    </lineage>
</organism>
<protein>
    <submittedName>
        <fullName evidence="7">DNA-binding transcriptional regulator, MerR family</fullName>
    </submittedName>
</protein>
<dbReference type="AlphaFoldDB" id="A0A1H6EV08"/>
<accession>A0A1H6EV08</accession>
<keyword evidence="2" id="KW-0805">Transcription regulation</keyword>
<dbReference type="Gene3D" id="1.10.1660.10">
    <property type="match status" value="1"/>
</dbReference>
<evidence type="ECO:0000313" key="8">
    <source>
        <dbReference type="Proteomes" id="UP000236732"/>
    </source>
</evidence>
<dbReference type="InterPro" id="IPR047057">
    <property type="entry name" value="MerR_fam"/>
</dbReference>
<keyword evidence="3 7" id="KW-0238">DNA-binding</keyword>
<name>A0A1H6EV08_9ACTN</name>
<dbReference type="SMART" id="SM00422">
    <property type="entry name" value="HTH_MERR"/>
    <property type="match status" value="1"/>
</dbReference>
<evidence type="ECO:0000256" key="3">
    <source>
        <dbReference type="ARBA" id="ARBA00023125"/>
    </source>
</evidence>
<evidence type="ECO:0000259" key="6">
    <source>
        <dbReference type="PROSITE" id="PS50937"/>
    </source>
</evidence>
<sequence>MSIGELAARFGLATHVLRHWEAMGLIRPARRSSGRRRYTEDQVSRVTMIVRGKAAGLGLEQLREMFDAGTRDDRRELLRRHQAELEWRIRQAEASRTLIGHALECSEPDFTLCPKFQQMCAGSLPEKLTPDMANARPGRPGVRDGAQRRPMTLTQSVPSDGPSHLAPSKTARHVPDVRASTLVPK</sequence>
<dbReference type="OrthoDB" id="9802039at2"/>
<dbReference type="Proteomes" id="UP000236732">
    <property type="component" value="Unassembled WGS sequence"/>
</dbReference>
<feature type="region of interest" description="Disordered" evidence="5">
    <location>
        <begin position="127"/>
        <end position="185"/>
    </location>
</feature>
<reference evidence="7 8" key="1">
    <citation type="submission" date="2016-10" db="EMBL/GenBank/DDBJ databases">
        <authorList>
            <person name="de Groot N.N."/>
        </authorList>
    </citation>
    <scope>NUCLEOTIDE SEQUENCE [LARGE SCALE GENOMIC DNA]</scope>
    <source>
        <strain evidence="7 8">CGMCC 4.7037</strain>
    </source>
</reference>
<evidence type="ECO:0000313" key="7">
    <source>
        <dbReference type="EMBL" id="SEH00765.1"/>
    </source>
</evidence>
<dbReference type="PROSITE" id="PS50937">
    <property type="entry name" value="HTH_MERR_2"/>
    <property type="match status" value="1"/>
</dbReference>
<dbReference type="InterPro" id="IPR009061">
    <property type="entry name" value="DNA-bd_dom_put_sf"/>
</dbReference>
<evidence type="ECO:0000256" key="4">
    <source>
        <dbReference type="ARBA" id="ARBA00023163"/>
    </source>
</evidence>
<gene>
    <name evidence="7" type="ORF">SAMN05444920_117196</name>
</gene>
<dbReference type="PANTHER" id="PTHR30204">
    <property type="entry name" value="REDOX-CYCLING DRUG-SENSING TRANSCRIPTIONAL ACTIVATOR SOXR"/>
    <property type="match status" value="1"/>
</dbReference>
<dbReference type="Pfam" id="PF13411">
    <property type="entry name" value="MerR_1"/>
    <property type="match status" value="1"/>
</dbReference>